<sequence>MTILIVLLCIAILIVLISVFKINAFISFLLVSFIAGLALGLPPAKIPASIEKGMGDVLGSLAIIITAGAMLGKLVAESGAAQKIAKISMQVFGQKYIQWAMVLTGFLIGIPLYYGIGFVLMVPLIFSVVYRYKLPALYIGLPMLAALSVTHGFLPPHPSPAALVVQFKADMGLTLLYGLAVSIPAIVIGGPIFSRTLKSITAVPIASFSPVELADQDLPSGFKSFFTALLPVILLAAASFLPLLLNPDSAILPYILFAGQPSVVMLIVLIAATWLLGLSQGKKITAIMGIYADAVKDIALILLIIAGSGALKQVLTESGVSNQIAYYLQHVELEPLFLAWLIAALIRFCVGSATVAGLTTAGIIAPLMEQTHTNPNLMVLAVGAGSLMFSHVNDAGFWMFKEYFGLSLKDTFKSWALMESIVGIVGLLGILLLHLIIA</sequence>
<proteinExistence type="inferred from homology"/>
<keyword evidence="5 8" id="KW-1133">Transmembrane helix</keyword>
<feature type="transmembrane region" description="Helical" evidence="8">
    <location>
        <begin position="28"/>
        <end position="46"/>
    </location>
</feature>
<protein>
    <submittedName>
        <fullName evidence="9">Gnt-I system high-affinity gluconate transporter</fullName>
    </submittedName>
</protein>
<name>A0A1G7YUK2_9SPHI</name>
<dbReference type="STRING" id="405671.SAMN05421827_11495"/>
<organism evidence="9 10">
    <name type="scientific">Pedobacter terrae</name>
    <dbReference type="NCBI Taxonomy" id="405671"/>
    <lineage>
        <taxon>Bacteria</taxon>
        <taxon>Pseudomonadati</taxon>
        <taxon>Bacteroidota</taxon>
        <taxon>Sphingobacteriia</taxon>
        <taxon>Sphingobacteriales</taxon>
        <taxon>Sphingobacteriaceae</taxon>
        <taxon>Pedobacter</taxon>
    </lineage>
</organism>
<evidence type="ECO:0000256" key="2">
    <source>
        <dbReference type="ARBA" id="ARBA00022448"/>
    </source>
</evidence>
<evidence type="ECO:0000256" key="7">
    <source>
        <dbReference type="ARBA" id="ARBA00049663"/>
    </source>
</evidence>
<evidence type="ECO:0000256" key="3">
    <source>
        <dbReference type="ARBA" id="ARBA00022475"/>
    </source>
</evidence>
<comment type="subcellular location">
    <subcellularLocation>
        <location evidence="1">Cell membrane</location>
        <topology evidence="1">Multi-pass membrane protein</topology>
    </subcellularLocation>
</comment>
<dbReference type="Pfam" id="PF02447">
    <property type="entry name" value="GntP_permease"/>
    <property type="match status" value="1"/>
</dbReference>
<dbReference type="Proteomes" id="UP000199643">
    <property type="component" value="Unassembled WGS sequence"/>
</dbReference>
<evidence type="ECO:0000313" key="9">
    <source>
        <dbReference type="EMBL" id="SDH00025.1"/>
    </source>
</evidence>
<comment type="similarity">
    <text evidence="7">Belongs to the GntP permease family.</text>
</comment>
<feature type="transmembrane region" description="Helical" evidence="8">
    <location>
        <begin position="377"/>
        <end position="400"/>
    </location>
</feature>
<keyword evidence="3" id="KW-1003">Cell membrane</keyword>
<feature type="transmembrane region" description="Helical" evidence="8">
    <location>
        <begin position="298"/>
        <end position="316"/>
    </location>
</feature>
<dbReference type="AlphaFoldDB" id="A0A1G7YUK2"/>
<evidence type="ECO:0000256" key="8">
    <source>
        <dbReference type="SAM" id="Phobius"/>
    </source>
</evidence>
<keyword evidence="10" id="KW-1185">Reference proteome</keyword>
<dbReference type="InterPro" id="IPR003474">
    <property type="entry name" value="Glcn_transporter"/>
</dbReference>
<gene>
    <name evidence="9" type="ORF">SAMN05421827_11495</name>
</gene>
<keyword evidence="4 8" id="KW-0812">Transmembrane</keyword>
<dbReference type="PIRSF" id="PIRSF002746">
    <property type="entry name" value="Gluconate_transporter"/>
    <property type="match status" value="1"/>
</dbReference>
<evidence type="ECO:0000256" key="4">
    <source>
        <dbReference type="ARBA" id="ARBA00022692"/>
    </source>
</evidence>
<evidence type="ECO:0000256" key="1">
    <source>
        <dbReference type="ARBA" id="ARBA00004651"/>
    </source>
</evidence>
<feature type="transmembrane region" description="Helical" evidence="8">
    <location>
        <begin position="58"/>
        <end position="76"/>
    </location>
</feature>
<dbReference type="GO" id="GO:0005886">
    <property type="term" value="C:plasma membrane"/>
    <property type="evidence" value="ECO:0007669"/>
    <property type="project" value="UniProtKB-SubCell"/>
</dbReference>
<dbReference type="RefSeq" id="WP_090502049.1">
    <property type="nucleotide sequence ID" value="NZ_FNCH01000014.1"/>
</dbReference>
<evidence type="ECO:0000256" key="5">
    <source>
        <dbReference type="ARBA" id="ARBA00022989"/>
    </source>
</evidence>
<keyword evidence="6 8" id="KW-0472">Membrane</keyword>
<feature type="transmembrane region" description="Helical" evidence="8">
    <location>
        <begin position="251"/>
        <end position="277"/>
    </location>
</feature>
<dbReference type="NCBIfam" id="TIGR00791">
    <property type="entry name" value="gntP"/>
    <property type="match status" value="1"/>
</dbReference>
<dbReference type="PANTHER" id="PTHR30354">
    <property type="entry name" value="GNT FAMILY GLUCONATE TRANSPORTER"/>
    <property type="match status" value="1"/>
</dbReference>
<feature type="transmembrane region" description="Helical" evidence="8">
    <location>
        <begin position="96"/>
        <end position="129"/>
    </location>
</feature>
<dbReference type="OrthoDB" id="9787129at2"/>
<evidence type="ECO:0000256" key="6">
    <source>
        <dbReference type="ARBA" id="ARBA00023136"/>
    </source>
</evidence>
<reference evidence="10" key="1">
    <citation type="submission" date="2016-10" db="EMBL/GenBank/DDBJ databases">
        <authorList>
            <person name="Varghese N."/>
            <person name="Submissions S."/>
        </authorList>
    </citation>
    <scope>NUCLEOTIDE SEQUENCE [LARGE SCALE GENOMIC DNA]</scope>
    <source>
        <strain evidence="10">DSM 17933</strain>
    </source>
</reference>
<keyword evidence="2" id="KW-0813">Transport</keyword>
<feature type="transmembrane region" description="Helical" evidence="8">
    <location>
        <begin position="225"/>
        <end position="245"/>
    </location>
</feature>
<evidence type="ECO:0000313" key="10">
    <source>
        <dbReference type="Proteomes" id="UP000199643"/>
    </source>
</evidence>
<feature type="transmembrane region" description="Helical" evidence="8">
    <location>
        <begin position="136"/>
        <end position="154"/>
    </location>
</feature>
<dbReference type="EMBL" id="FNCH01000014">
    <property type="protein sequence ID" value="SDH00025.1"/>
    <property type="molecule type" value="Genomic_DNA"/>
</dbReference>
<feature type="transmembrane region" description="Helical" evidence="8">
    <location>
        <begin position="336"/>
        <end position="365"/>
    </location>
</feature>
<feature type="transmembrane region" description="Helical" evidence="8">
    <location>
        <begin position="420"/>
        <end position="437"/>
    </location>
</feature>
<dbReference type="GO" id="GO:0015128">
    <property type="term" value="F:gluconate transmembrane transporter activity"/>
    <property type="evidence" value="ECO:0007669"/>
    <property type="project" value="InterPro"/>
</dbReference>
<dbReference type="PANTHER" id="PTHR30354:SF22">
    <property type="entry name" value="HIGH-AFFINITY GLUCONATE TRANSPORTER"/>
    <property type="match status" value="1"/>
</dbReference>
<feature type="transmembrane region" description="Helical" evidence="8">
    <location>
        <begin position="174"/>
        <end position="193"/>
    </location>
</feature>
<accession>A0A1G7YUK2</accession>